<gene>
    <name evidence="3" type="ORF">DM01DRAFT_1137123</name>
</gene>
<comment type="caution">
    <text evidence="3">The sequence shown here is derived from an EMBL/GenBank/DDBJ whole genome shotgun (WGS) entry which is preliminary data.</text>
</comment>
<evidence type="ECO:0000256" key="2">
    <source>
        <dbReference type="ARBA" id="ARBA00022737"/>
    </source>
</evidence>
<name>A0A1X2G9P0_9FUNG</name>
<dbReference type="AlphaFoldDB" id="A0A1X2G9P0"/>
<organism evidence="3 4">
    <name type="scientific">Hesseltinella vesiculosa</name>
    <dbReference type="NCBI Taxonomy" id="101127"/>
    <lineage>
        <taxon>Eukaryota</taxon>
        <taxon>Fungi</taxon>
        <taxon>Fungi incertae sedis</taxon>
        <taxon>Mucoromycota</taxon>
        <taxon>Mucoromycotina</taxon>
        <taxon>Mucoromycetes</taxon>
        <taxon>Mucorales</taxon>
        <taxon>Cunninghamellaceae</taxon>
        <taxon>Hesseltinella</taxon>
    </lineage>
</organism>
<keyword evidence="2" id="KW-0677">Repeat</keyword>
<evidence type="ECO:0000313" key="3">
    <source>
        <dbReference type="EMBL" id="ORX47753.1"/>
    </source>
</evidence>
<protein>
    <recommendedName>
        <fullName evidence="5">Galactose oxidase</fullName>
    </recommendedName>
</protein>
<dbReference type="Proteomes" id="UP000242146">
    <property type="component" value="Unassembled WGS sequence"/>
</dbReference>
<proteinExistence type="predicted"/>
<dbReference type="PANTHER" id="PTHR46093">
    <property type="entry name" value="ACYL-COA-BINDING DOMAIN-CONTAINING PROTEIN 5"/>
    <property type="match status" value="1"/>
</dbReference>
<evidence type="ECO:0000313" key="4">
    <source>
        <dbReference type="Proteomes" id="UP000242146"/>
    </source>
</evidence>
<dbReference type="STRING" id="101127.A0A1X2G9P0"/>
<dbReference type="PANTHER" id="PTHR46093:SF18">
    <property type="entry name" value="FIBRONECTIN TYPE-III DOMAIN-CONTAINING PROTEIN"/>
    <property type="match status" value="1"/>
</dbReference>
<keyword evidence="4" id="KW-1185">Reference proteome</keyword>
<evidence type="ECO:0000256" key="1">
    <source>
        <dbReference type="ARBA" id="ARBA00022441"/>
    </source>
</evidence>
<evidence type="ECO:0008006" key="5">
    <source>
        <dbReference type="Google" id="ProtNLM"/>
    </source>
</evidence>
<reference evidence="3 4" key="1">
    <citation type="submission" date="2016-07" db="EMBL/GenBank/DDBJ databases">
        <title>Pervasive Adenine N6-methylation of Active Genes in Fungi.</title>
        <authorList>
            <consortium name="DOE Joint Genome Institute"/>
            <person name="Mondo S.J."/>
            <person name="Dannebaum R.O."/>
            <person name="Kuo R.C."/>
            <person name="Labutti K."/>
            <person name="Haridas S."/>
            <person name="Kuo A."/>
            <person name="Salamov A."/>
            <person name="Ahrendt S.R."/>
            <person name="Lipzen A."/>
            <person name="Sullivan W."/>
            <person name="Andreopoulos W.B."/>
            <person name="Clum A."/>
            <person name="Lindquist E."/>
            <person name="Daum C."/>
            <person name="Ramamoorthy G.K."/>
            <person name="Gryganskyi A."/>
            <person name="Culley D."/>
            <person name="Magnuson J.K."/>
            <person name="James T.Y."/>
            <person name="O'Malley M.A."/>
            <person name="Stajich J.E."/>
            <person name="Spatafora J.W."/>
            <person name="Visel A."/>
            <person name="Grigoriev I.V."/>
        </authorList>
    </citation>
    <scope>NUCLEOTIDE SEQUENCE [LARGE SCALE GENOMIC DNA]</scope>
    <source>
        <strain evidence="3 4">NRRL 3301</strain>
    </source>
</reference>
<dbReference type="InterPro" id="IPR015915">
    <property type="entry name" value="Kelch-typ_b-propeller"/>
</dbReference>
<dbReference type="EMBL" id="MCGT01000032">
    <property type="protein sequence ID" value="ORX47753.1"/>
    <property type="molecule type" value="Genomic_DNA"/>
</dbReference>
<dbReference type="Gene3D" id="2.120.10.80">
    <property type="entry name" value="Kelch-type beta propeller"/>
    <property type="match status" value="1"/>
</dbReference>
<sequence length="304" mass="33342">MSRRWGVKSTTINNGNGLFIYGGAQGLNPGQCNVSSPVSILTNTTWNLVQPQNPNINLNNTFTSDIWSQYGFPANPVPTNNYYAVFSSVVDLSPINRNQVWIYGGITNDAWALLNRLSSMQFAMAPAIQIFDYGQNSWVTPSAVTNAFPFTRVKHSATLVPSQNMIYVFGGSNVNAIGSTNDTPADIYQVLTFNLISNTWGSANASKVYLTNLSNRMFHTSTLLPNTNQILLFGGLMPGGPIGGQSIFPFTMVKLVTHLFFFYLQDSSHPIRWPFFMIPKKMCTSTQLSATAETLAILPLSAPA</sequence>
<accession>A0A1X2G9P0</accession>
<dbReference type="SUPFAM" id="SSF117281">
    <property type="entry name" value="Kelch motif"/>
    <property type="match status" value="1"/>
</dbReference>
<keyword evidence="1" id="KW-0880">Kelch repeat</keyword>